<dbReference type="InterPro" id="IPR023346">
    <property type="entry name" value="Lysozyme-like_dom_sf"/>
</dbReference>
<dbReference type="Pfam" id="PF01476">
    <property type="entry name" value="LysM"/>
    <property type="match status" value="4"/>
</dbReference>
<feature type="compositionally biased region" description="Polar residues" evidence="1">
    <location>
        <begin position="421"/>
        <end position="439"/>
    </location>
</feature>
<reference evidence="6" key="1">
    <citation type="submission" date="2017-06" db="EMBL/GenBank/DDBJ databases">
        <authorList>
            <person name="Varghese N."/>
            <person name="Submissions S."/>
        </authorList>
    </citation>
    <scope>NUCLEOTIDE SEQUENCE [LARGE SCALE GENOMIC DNA]</scope>
    <source>
        <strain evidence="6">NKM1</strain>
    </source>
</reference>
<accession>A0A239BCG4</accession>
<feature type="compositionally biased region" description="Low complexity" evidence="1">
    <location>
        <begin position="540"/>
        <end position="557"/>
    </location>
</feature>
<dbReference type="Proteomes" id="UP000198432">
    <property type="component" value="Unassembled WGS sequence"/>
</dbReference>
<evidence type="ECO:0000256" key="1">
    <source>
        <dbReference type="SAM" id="MobiDB-lite"/>
    </source>
</evidence>
<dbReference type="SUPFAM" id="SSF53955">
    <property type="entry name" value="Lysozyme-like"/>
    <property type="match status" value="1"/>
</dbReference>
<feature type="compositionally biased region" description="Low complexity" evidence="1">
    <location>
        <begin position="479"/>
        <end position="510"/>
    </location>
</feature>
<dbReference type="InterPro" id="IPR008258">
    <property type="entry name" value="Transglycosylase_SLT_dom_1"/>
</dbReference>
<evidence type="ECO:0000256" key="2">
    <source>
        <dbReference type="SAM" id="SignalP"/>
    </source>
</evidence>
<feature type="region of interest" description="Disordered" evidence="1">
    <location>
        <begin position="465"/>
        <end position="593"/>
    </location>
</feature>
<feature type="domain" description="LysM" evidence="4">
    <location>
        <begin position="737"/>
        <end position="780"/>
    </location>
</feature>
<feature type="compositionally biased region" description="Low complexity" evidence="1">
    <location>
        <begin position="577"/>
        <end position="586"/>
    </location>
</feature>
<feature type="domain" description="LysM" evidence="4">
    <location>
        <begin position="664"/>
        <end position="707"/>
    </location>
</feature>
<keyword evidence="2" id="KW-0732">Signal</keyword>
<dbReference type="CDD" id="cd16894">
    <property type="entry name" value="MltD-like"/>
    <property type="match status" value="1"/>
</dbReference>
<feature type="domain" description="LysM" evidence="4">
    <location>
        <begin position="597"/>
        <end position="640"/>
    </location>
</feature>
<dbReference type="InterPro" id="IPR036779">
    <property type="entry name" value="LysM_dom_sf"/>
</dbReference>
<gene>
    <name evidence="5" type="ORF">SAMN06296052_101266</name>
</gene>
<dbReference type="Pfam" id="PF01464">
    <property type="entry name" value="SLT"/>
    <property type="match status" value="1"/>
</dbReference>
<dbReference type="SUPFAM" id="SSF54106">
    <property type="entry name" value="LysM domain"/>
    <property type="match status" value="4"/>
</dbReference>
<dbReference type="InterPro" id="IPR018392">
    <property type="entry name" value="LysM"/>
</dbReference>
<feature type="domain" description="LysM" evidence="4">
    <location>
        <begin position="306"/>
        <end position="350"/>
    </location>
</feature>
<dbReference type="AlphaFoldDB" id="A0A239BCG4"/>
<sequence length="783" mass="86223">MRKSLTSLFTLLLLPLLAFAQAITVPNNIYFADIHLRISDRAQQEIQKKVDALHRNQTYFKIKVDLADAYFPIIERVFKEEGVPDDYKYLALQESGLIGDAVSTSNAVGYWQFKREAASDFSLRMDHVVDERRHIIEASRAAARYFKRSNNYYNNWFNSLLSYYLGYTGAKSYAKPSDNGGKKMDVTEKSHEYVLTFLAHKIAYDSFVGKASPPATSLREMRATPGQSLADIALATKTDYAELERYNKWLLGNSIPSDKDYYVLVPVRRGNSDGDLLASQTTSSPIASSKARQSASAALVKRNGLNALIAREGDTKDKLALQAGISTRRFLNYNDMHNFDPIVAGSAYYIEKKNTSAEVEYHVVQPGETMQMISQHYGIRLGYLLFKNRMSRSEVPVPGRVLWLQKRRPSTTPVEVRDLSQKQGVASNKTSASPAQESQPADEHKEEAPRENIFTRFINSLKRDRQGELKHQEEEEETAAAAPAPAARTAPNATSTPKETTVVAAKAGAETTEETETAPAARPAPKATKETVLYPDSKTQPSAAQQAQPEQAPAVAQPEKEPAYEDDVWPAVNGNPTSTAKSSTAAGSVPASDTKATTHVVKQGETLYGISRMYAVTINDLVAWNNLGDASLKMGQELVIAAPLKEPEEKEETETPATSSANSSYHTVTAGETLYQISKKYNVTLDDLRTWNSLVDNNIKLGQELRVKAPAGTAAPVKSTETTATPKAGASPANSSAYHTVAGGESMYQISRKYGVTIKDIMEWNNKSDFSVSVGEKLLIRKK</sequence>
<dbReference type="RefSeq" id="WP_089317341.1">
    <property type="nucleotide sequence ID" value="NZ_FZOQ01000001.1"/>
</dbReference>
<feature type="region of interest" description="Disordered" evidence="1">
    <location>
        <begin position="645"/>
        <end position="665"/>
    </location>
</feature>
<dbReference type="EMBL" id="FZOQ01000001">
    <property type="protein sequence ID" value="SNS04854.1"/>
    <property type="molecule type" value="Genomic_DNA"/>
</dbReference>
<evidence type="ECO:0000313" key="6">
    <source>
        <dbReference type="Proteomes" id="UP000198432"/>
    </source>
</evidence>
<dbReference type="PANTHER" id="PTHR33734:SF22">
    <property type="entry name" value="MEMBRANE-BOUND LYTIC MUREIN TRANSGLYCOSYLASE D"/>
    <property type="match status" value="1"/>
</dbReference>
<proteinExistence type="predicted"/>
<dbReference type="PROSITE" id="PS51782">
    <property type="entry name" value="LYSM"/>
    <property type="match status" value="5"/>
</dbReference>
<feature type="domain" description="HTH cro/C1-type" evidence="3">
    <location>
        <begin position="672"/>
        <end position="688"/>
    </location>
</feature>
<feature type="signal peptide" evidence="2">
    <location>
        <begin position="1"/>
        <end position="20"/>
    </location>
</feature>
<feature type="compositionally biased region" description="Basic and acidic residues" evidence="1">
    <location>
        <begin position="441"/>
        <end position="450"/>
    </location>
</feature>
<dbReference type="OrthoDB" id="977752at2"/>
<dbReference type="Gene3D" id="1.10.530.10">
    <property type="match status" value="1"/>
</dbReference>
<feature type="domain" description="LysM" evidence="4">
    <location>
        <begin position="360"/>
        <end position="404"/>
    </location>
</feature>
<feature type="region of interest" description="Disordered" evidence="1">
    <location>
        <begin position="408"/>
        <end position="452"/>
    </location>
</feature>
<dbReference type="PANTHER" id="PTHR33734">
    <property type="entry name" value="LYSM DOMAIN-CONTAINING GPI-ANCHORED PROTEIN 2"/>
    <property type="match status" value="1"/>
</dbReference>
<dbReference type="PROSITE" id="PS50943">
    <property type="entry name" value="HTH_CROC1"/>
    <property type="match status" value="1"/>
</dbReference>
<organism evidence="5 6">
    <name type="scientific">Pontibacter ummariensis</name>
    <dbReference type="NCBI Taxonomy" id="1610492"/>
    <lineage>
        <taxon>Bacteria</taxon>
        <taxon>Pseudomonadati</taxon>
        <taxon>Bacteroidota</taxon>
        <taxon>Cytophagia</taxon>
        <taxon>Cytophagales</taxon>
        <taxon>Hymenobacteraceae</taxon>
        <taxon>Pontibacter</taxon>
    </lineage>
</organism>
<evidence type="ECO:0000259" key="4">
    <source>
        <dbReference type="PROSITE" id="PS51782"/>
    </source>
</evidence>
<feature type="region of interest" description="Disordered" evidence="1">
    <location>
        <begin position="710"/>
        <end position="736"/>
    </location>
</feature>
<dbReference type="Gene3D" id="3.10.350.10">
    <property type="entry name" value="LysM domain"/>
    <property type="match status" value="3"/>
</dbReference>
<keyword evidence="6" id="KW-1185">Reference proteome</keyword>
<protein>
    <submittedName>
        <fullName evidence="5">Membrane-bound lytic murein transglycosylase D</fullName>
    </submittedName>
</protein>
<dbReference type="SMART" id="SM00257">
    <property type="entry name" value="LysM"/>
    <property type="match status" value="5"/>
</dbReference>
<feature type="chain" id="PRO_5013280504" evidence="2">
    <location>
        <begin position="21"/>
        <end position="783"/>
    </location>
</feature>
<evidence type="ECO:0000313" key="5">
    <source>
        <dbReference type="EMBL" id="SNS04854.1"/>
    </source>
</evidence>
<evidence type="ECO:0000259" key="3">
    <source>
        <dbReference type="PROSITE" id="PS50943"/>
    </source>
</evidence>
<dbReference type="CDD" id="cd00118">
    <property type="entry name" value="LysM"/>
    <property type="match status" value="4"/>
</dbReference>
<feature type="compositionally biased region" description="Low complexity" evidence="1">
    <location>
        <begin position="517"/>
        <end position="526"/>
    </location>
</feature>
<dbReference type="InterPro" id="IPR001387">
    <property type="entry name" value="Cro/C1-type_HTH"/>
</dbReference>
<name>A0A239BCG4_9BACT</name>